<evidence type="ECO:0000313" key="2">
    <source>
        <dbReference type="Proteomes" id="UP001220010"/>
    </source>
</evidence>
<protein>
    <submittedName>
        <fullName evidence="1">Type II toxin-antitoxin system HicB family antitoxin</fullName>
    </submittedName>
</protein>
<name>A0ABT5XA76_9EURY</name>
<comment type="caution">
    <text evidence="1">The sequence shown here is derived from an EMBL/GenBank/DDBJ whole genome shotgun (WGS) entry which is preliminary data.</text>
</comment>
<accession>A0ABT5XA76</accession>
<dbReference type="PANTHER" id="PTHR34504:SF2">
    <property type="entry name" value="UPF0150 PROTEIN SSL0259"/>
    <property type="match status" value="1"/>
</dbReference>
<dbReference type="RefSeq" id="WP_316967327.1">
    <property type="nucleotide sequence ID" value="NZ_JARFPK010000049.1"/>
</dbReference>
<dbReference type="Proteomes" id="UP001220010">
    <property type="component" value="Unassembled WGS sequence"/>
</dbReference>
<keyword evidence="2" id="KW-1185">Reference proteome</keyword>
<reference evidence="1 2" key="1">
    <citation type="submission" date="2023-03" db="EMBL/GenBank/DDBJ databases">
        <title>WGS of Methanotrichaceae archaeon Mx.</title>
        <authorList>
            <person name="Sorokin D.Y."/>
            <person name="Merkel A.Y."/>
        </authorList>
    </citation>
    <scope>NUCLEOTIDE SEQUENCE [LARGE SCALE GENOMIC DNA]</scope>
    <source>
        <strain evidence="1 2">Mx</strain>
    </source>
</reference>
<dbReference type="EMBL" id="JARFPK010000049">
    <property type="protein sequence ID" value="MDF0591599.1"/>
    <property type="molecule type" value="Genomic_DNA"/>
</dbReference>
<dbReference type="Gene3D" id="3.30.160.250">
    <property type="match status" value="1"/>
</dbReference>
<dbReference type="InterPro" id="IPR035069">
    <property type="entry name" value="TTHA1013/TTHA0281-like"/>
</dbReference>
<dbReference type="SUPFAM" id="SSF143100">
    <property type="entry name" value="TTHA1013/TTHA0281-like"/>
    <property type="match status" value="1"/>
</dbReference>
<gene>
    <name evidence="1" type="ORF">P0O15_10560</name>
</gene>
<proteinExistence type="predicted"/>
<dbReference type="PANTHER" id="PTHR34504">
    <property type="entry name" value="ANTITOXIN HICB"/>
    <property type="match status" value="1"/>
</dbReference>
<organism evidence="1 2">
    <name type="scientific">Candidatus Methanocrinis natronophilus</name>
    <dbReference type="NCBI Taxonomy" id="3033396"/>
    <lineage>
        <taxon>Archaea</taxon>
        <taxon>Methanobacteriati</taxon>
        <taxon>Methanobacteriota</taxon>
        <taxon>Stenosarchaea group</taxon>
        <taxon>Methanomicrobia</taxon>
        <taxon>Methanotrichales</taxon>
        <taxon>Methanotrichaceae</taxon>
        <taxon>Methanocrinis</taxon>
    </lineage>
</organism>
<sequence length="88" mass="9760">MVFRPRSPVGYGVEYLTATIWEEEGAYVSKCPELEVASFGSTPEEALQNLKEAVELYLENAEELGLMEDVEAAISSPHKFTSMIEVTT</sequence>
<evidence type="ECO:0000313" key="1">
    <source>
        <dbReference type="EMBL" id="MDF0591599.1"/>
    </source>
</evidence>
<dbReference type="InterPro" id="IPR051404">
    <property type="entry name" value="TA_system_antitoxin"/>
</dbReference>